<proteinExistence type="predicted"/>
<dbReference type="AlphaFoldDB" id="A0A645GXU4"/>
<name>A0A645GXU4_9ZZZZ</name>
<sequence length="152" mass="17774">MDTKQIDEHQPKSIIKTFQPPQLETLDDLLDYAYMQKEQQNTSQALITLNRALELYADNDYAPFIIIEMSNILKSKGAYDEAIRIYNKGQSLPVVQKNSHLHQEFVNTIAYLRILKNTLLSHGLSLYPFEQIPLAIRQEIDSEFLYWRLNTK</sequence>
<protein>
    <recommendedName>
        <fullName evidence="2">Tetratricopeptide repeat protein</fullName>
    </recommendedName>
</protein>
<gene>
    <name evidence="1" type="ORF">SDC9_179031</name>
</gene>
<dbReference type="InterPro" id="IPR011990">
    <property type="entry name" value="TPR-like_helical_dom_sf"/>
</dbReference>
<dbReference type="SUPFAM" id="SSF48452">
    <property type="entry name" value="TPR-like"/>
    <property type="match status" value="1"/>
</dbReference>
<dbReference type="EMBL" id="VSSQ01083123">
    <property type="protein sequence ID" value="MPN31557.1"/>
    <property type="molecule type" value="Genomic_DNA"/>
</dbReference>
<evidence type="ECO:0008006" key="2">
    <source>
        <dbReference type="Google" id="ProtNLM"/>
    </source>
</evidence>
<comment type="caution">
    <text evidence="1">The sequence shown here is derived from an EMBL/GenBank/DDBJ whole genome shotgun (WGS) entry which is preliminary data.</text>
</comment>
<accession>A0A645GXU4</accession>
<reference evidence="1" key="1">
    <citation type="submission" date="2019-08" db="EMBL/GenBank/DDBJ databases">
        <authorList>
            <person name="Kucharzyk K."/>
            <person name="Murdoch R.W."/>
            <person name="Higgins S."/>
            <person name="Loffler F."/>
        </authorList>
    </citation>
    <scope>NUCLEOTIDE SEQUENCE</scope>
</reference>
<dbReference type="Gene3D" id="1.25.40.10">
    <property type="entry name" value="Tetratricopeptide repeat domain"/>
    <property type="match status" value="1"/>
</dbReference>
<evidence type="ECO:0000313" key="1">
    <source>
        <dbReference type="EMBL" id="MPN31557.1"/>
    </source>
</evidence>
<organism evidence="1">
    <name type="scientific">bioreactor metagenome</name>
    <dbReference type="NCBI Taxonomy" id="1076179"/>
    <lineage>
        <taxon>unclassified sequences</taxon>
        <taxon>metagenomes</taxon>
        <taxon>ecological metagenomes</taxon>
    </lineage>
</organism>